<keyword evidence="4" id="KW-1185">Reference proteome</keyword>
<feature type="compositionally biased region" description="Low complexity" evidence="1">
    <location>
        <begin position="205"/>
        <end position="223"/>
    </location>
</feature>
<reference evidence="3 4" key="1">
    <citation type="submission" date="2016-07" db="EMBL/GenBank/DDBJ databases">
        <title>Pervasive Adenine N6-methylation of Active Genes in Fungi.</title>
        <authorList>
            <consortium name="DOE Joint Genome Institute"/>
            <person name="Mondo S.J."/>
            <person name="Dannebaum R.O."/>
            <person name="Kuo R.C."/>
            <person name="Labutti K."/>
            <person name="Haridas S."/>
            <person name="Kuo A."/>
            <person name="Salamov A."/>
            <person name="Ahrendt S.R."/>
            <person name="Lipzen A."/>
            <person name="Sullivan W."/>
            <person name="Andreopoulos W.B."/>
            <person name="Clum A."/>
            <person name="Lindquist E."/>
            <person name="Daum C."/>
            <person name="Ramamoorthy G.K."/>
            <person name="Gryganskyi A."/>
            <person name="Culley D."/>
            <person name="Magnuson J.K."/>
            <person name="James T.Y."/>
            <person name="O'Malley M.A."/>
            <person name="Stajich J.E."/>
            <person name="Spatafora J.W."/>
            <person name="Visel A."/>
            <person name="Grigoriev I.V."/>
        </authorList>
    </citation>
    <scope>NUCLEOTIDE SEQUENCE [LARGE SCALE GENOMIC DNA]</scope>
    <source>
        <strain evidence="3 4">NRRL 1336</strain>
    </source>
</reference>
<accession>A0A1X2J0V4</accession>
<dbReference type="SMART" id="SM00233">
    <property type="entry name" value="PH"/>
    <property type="match status" value="2"/>
</dbReference>
<dbReference type="SUPFAM" id="SSF50729">
    <property type="entry name" value="PH domain-like"/>
    <property type="match status" value="2"/>
</dbReference>
<dbReference type="PANTHER" id="PTHR14336:SF8">
    <property type="entry name" value="PROTEIN OPY1"/>
    <property type="match status" value="1"/>
</dbReference>
<dbReference type="PROSITE" id="PS50003">
    <property type="entry name" value="PH_DOMAIN"/>
    <property type="match status" value="2"/>
</dbReference>
<sequence length="600" mass="65843">MTTPPHKSEPISILKAPPPPRSSLALPSPSSPSSPSHIVHIAMSEDEDDEDLKYAMSDGEDEEPGYIPSGRALELLQTEKACYSGYLLKKGEKRRTWKKRWFVLRTTKLAMYKDKKEYKLLRIIDLHDIHSVVQVTSKNKYRYVFAIITPKRMYYVQADDQQAMEGWFDAIDQAKKQLRLYDADGDSNLAGRDQEFAKDVVSSYKSNASSNMSRRRSSTAAAAGITVDTTRRRHSSGLVTSPSIASSTSGGTSFSHSPSTPNTSGSVPTSSSPPGTTASKAALSATATATTTAPSSTAATSTPINTSARMNRSAPVDIPRLQTHSSLAQPSSSSSPLSDYATGHVYPLSPTLDHAQVHFAEGIASSEDDEDYSVNNSIMDVRKEEDRNRVLVEGYLLKLGRNKGWQKRWFVLRTDTLAYYENEKEYSPHRIIPLEHIIDTLEIDAISKNKQYCFKIIIPKRNYVLCASTENDMEDWLNALSVAVRRSQKDIKERKKSKSSSIAATPATTHEHAPPAPPPSTATGADVPLKSALVHHHQQQHPHHHPHHHQAMRLEQINESEPSLVNAAKPSMESFENASHISSVSGAGGMGGAGGALGRH</sequence>
<dbReference type="FunFam" id="2.30.29.30:FF:000286">
    <property type="entry name" value="PH-protein kinase domain containing protein"/>
    <property type="match status" value="2"/>
</dbReference>
<evidence type="ECO:0000313" key="4">
    <source>
        <dbReference type="Proteomes" id="UP000193560"/>
    </source>
</evidence>
<feature type="compositionally biased region" description="Low complexity" evidence="1">
    <location>
        <begin position="240"/>
        <end position="308"/>
    </location>
</feature>
<dbReference type="InterPro" id="IPR051707">
    <property type="entry name" value="PI-Interact_SigTrans_Reg"/>
</dbReference>
<dbReference type="Pfam" id="PF00169">
    <property type="entry name" value="PH"/>
    <property type="match status" value="2"/>
</dbReference>
<feature type="compositionally biased region" description="Low complexity" evidence="1">
    <location>
        <begin position="499"/>
        <end position="508"/>
    </location>
</feature>
<gene>
    <name evidence="3" type="ORF">BCR42DRAFT_400270</name>
</gene>
<evidence type="ECO:0000259" key="2">
    <source>
        <dbReference type="PROSITE" id="PS50003"/>
    </source>
</evidence>
<dbReference type="EMBL" id="MCGE01000001">
    <property type="protein sequence ID" value="ORZ25489.1"/>
    <property type="molecule type" value="Genomic_DNA"/>
</dbReference>
<evidence type="ECO:0000313" key="3">
    <source>
        <dbReference type="EMBL" id="ORZ25489.1"/>
    </source>
</evidence>
<feature type="region of interest" description="Disordered" evidence="1">
    <location>
        <begin position="1"/>
        <end position="51"/>
    </location>
</feature>
<proteinExistence type="predicted"/>
<dbReference type="AlphaFoldDB" id="A0A1X2J0V4"/>
<dbReference type="OrthoDB" id="2157866at2759"/>
<comment type="caution">
    <text evidence="3">The sequence shown here is derived from an EMBL/GenBank/DDBJ whole genome shotgun (WGS) entry which is preliminary data.</text>
</comment>
<dbReference type="Gene3D" id="2.30.29.30">
    <property type="entry name" value="Pleckstrin-homology domain (PH domain)/Phosphotyrosine-binding domain (PTB)"/>
    <property type="match status" value="2"/>
</dbReference>
<dbReference type="InterPro" id="IPR011993">
    <property type="entry name" value="PH-like_dom_sf"/>
</dbReference>
<feature type="region of interest" description="Disordered" evidence="1">
    <location>
        <begin position="487"/>
        <end position="526"/>
    </location>
</feature>
<dbReference type="PANTHER" id="PTHR14336">
    <property type="entry name" value="TANDEM PH DOMAIN CONTAINING PROTEIN"/>
    <property type="match status" value="1"/>
</dbReference>
<dbReference type="STRING" id="90262.A0A1X2J0V4"/>
<feature type="domain" description="PH" evidence="2">
    <location>
        <begin position="80"/>
        <end position="176"/>
    </location>
</feature>
<dbReference type="InterPro" id="IPR001849">
    <property type="entry name" value="PH_domain"/>
</dbReference>
<name>A0A1X2J0V4_9FUNG</name>
<feature type="region of interest" description="Disordered" evidence="1">
    <location>
        <begin position="205"/>
        <end position="311"/>
    </location>
</feature>
<feature type="compositionally biased region" description="Low complexity" evidence="1">
    <location>
        <begin position="22"/>
        <end position="36"/>
    </location>
</feature>
<evidence type="ECO:0000256" key="1">
    <source>
        <dbReference type="SAM" id="MobiDB-lite"/>
    </source>
</evidence>
<organism evidence="3 4">
    <name type="scientific">Absidia repens</name>
    <dbReference type="NCBI Taxonomy" id="90262"/>
    <lineage>
        <taxon>Eukaryota</taxon>
        <taxon>Fungi</taxon>
        <taxon>Fungi incertae sedis</taxon>
        <taxon>Mucoromycota</taxon>
        <taxon>Mucoromycotina</taxon>
        <taxon>Mucoromycetes</taxon>
        <taxon>Mucorales</taxon>
        <taxon>Cunninghamellaceae</taxon>
        <taxon>Absidia</taxon>
    </lineage>
</organism>
<protein>
    <recommendedName>
        <fullName evidence="2">PH domain-containing protein</fullName>
    </recommendedName>
</protein>
<feature type="domain" description="PH" evidence="2">
    <location>
        <begin position="389"/>
        <end position="485"/>
    </location>
</feature>
<dbReference type="Proteomes" id="UP000193560">
    <property type="component" value="Unassembled WGS sequence"/>
</dbReference>